<gene>
    <name evidence="4" type="ORF">CTI12_AA444480</name>
</gene>
<protein>
    <submittedName>
        <fullName evidence="4">Serpin-ZX</fullName>
    </submittedName>
</protein>
<evidence type="ECO:0000313" key="4">
    <source>
        <dbReference type="EMBL" id="PWA53270.1"/>
    </source>
</evidence>
<dbReference type="Gene3D" id="2.30.39.10">
    <property type="entry name" value="Alpha-1-antitrypsin, domain 1"/>
    <property type="match status" value="1"/>
</dbReference>
<dbReference type="EMBL" id="PKPP01007471">
    <property type="protein sequence ID" value="PWA53270.1"/>
    <property type="molecule type" value="Genomic_DNA"/>
</dbReference>
<dbReference type="OrthoDB" id="1063785at2759"/>
<accession>A0A2U1LW89</accession>
<dbReference type="InterPro" id="IPR000215">
    <property type="entry name" value="Serpin_fam"/>
</dbReference>
<dbReference type="PANTHER" id="PTHR11461">
    <property type="entry name" value="SERINE PROTEASE INHIBITOR, SERPIN"/>
    <property type="match status" value="1"/>
</dbReference>
<evidence type="ECO:0000256" key="1">
    <source>
        <dbReference type="ARBA" id="ARBA00009500"/>
    </source>
</evidence>
<keyword evidence="5" id="KW-1185">Reference proteome</keyword>
<evidence type="ECO:0000256" key="2">
    <source>
        <dbReference type="RuleBase" id="RU000411"/>
    </source>
</evidence>
<dbReference type="InterPro" id="IPR042185">
    <property type="entry name" value="Serpin_sf_2"/>
</dbReference>
<evidence type="ECO:0000313" key="5">
    <source>
        <dbReference type="Proteomes" id="UP000245207"/>
    </source>
</evidence>
<organism evidence="4 5">
    <name type="scientific">Artemisia annua</name>
    <name type="common">Sweet wormwood</name>
    <dbReference type="NCBI Taxonomy" id="35608"/>
    <lineage>
        <taxon>Eukaryota</taxon>
        <taxon>Viridiplantae</taxon>
        <taxon>Streptophyta</taxon>
        <taxon>Embryophyta</taxon>
        <taxon>Tracheophyta</taxon>
        <taxon>Spermatophyta</taxon>
        <taxon>Magnoliopsida</taxon>
        <taxon>eudicotyledons</taxon>
        <taxon>Gunneridae</taxon>
        <taxon>Pentapetalae</taxon>
        <taxon>asterids</taxon>
        <taxon>campanulids</taxon>
        <taxon>Asterales</taxon>
        <taxon>Asteraceae</taxon>
        <taxon>Asteroideae</taxon>
        <taxon>Anthemideae</taxon>
        <taxon>Artemisiinae</taxon>
        <taxon>Artemisia</taxon>
    </lineage>
</organism>
<comment type="caution">
    <text evidence="4">The sequence shown here is derived from an EMBL/GenBank/DDBJ whole genome shotgun (WGS) entry which is preliminary data.</text>
</comment>
<dbReference type="InterPro" id="IPR023796">
    <property type="entry name" value="Serpin_dom"/>
</dbReference>
<dbReference type="AlphaFoldDB" id="A0A2U1LW89"/>
<name>A0A2U1LW89_ARTAN</name>
<dbReference type="STRING" id="35608.A0A2U1LW89"/>
<dbReference type="SUPFAM" id="SSF56574">
    <property type="entry name" value="Serpins"/>
    <property type="match status" value="1"/>
</dbReference>
<evidence type="ECO:0000259" key="3">
    <source>
        <dbReference type="SMART" id="SM00093"/>
    </source>
</evidence>
<dbReference type="GO" id="GO:0004867">
    <property type="term" value="F:serine-type endopeptidase inhibitor activity"/>
    <property type="evidence" value="ECO:0007669"/>
    <property type="project" value="InterPro"/>
</dbReference>
<dbReference type="InterPro" id="IPR036186">
    <property type="entry name" value="Serpin_sf"/>
</dbReference>
<proteinExistence type="inferred from homology"/>
<dbReference type="InterPro" id="IPR042178">
    <property type="entry name" value="Serpin_sf_1"/>
</dbReference>
<dbReference type="GO" id="GO:0005615">
    <property type="term" value="C:extracellular space"/>
    <property type="evidence" value="ECO:0007669"/>
    <property type="project" value="InterPro"/>
</dbReference>
<dbReference type="SMART" id="SM00093">
    <property type="entry name" value="SERPIN"/>
    <property type="match status" value="1"/>
</dbReference>
<dbReference type="Pfam" id="PF00079">
    <property type="entry name" value="Serpin"/>
    <property type="match status" value="2"/>
</dbReference>
<dbReference type="Proteomes" id="UP000245207">
    <property type="component" value="Unassembled WGS sequence"/>
</dbReference>
<dbReference type="Gene3D" id="3.30.497.10">
    <property type="entry name" value="Antithrombin, subunit I, domain 2"/>
    <property type="match status" value="2"/>
</dbReference>
<reference evidence="4 5" key="1">
    <citation type="journal article" date="2018" name="Mol. Plant">
        <title>The genome of Artemisia annua provides insight into the evolution of Asteraceae family and artemisinin biosynthesis.</title>
        <authorList>
            <person name="Shen Q."/>
            <person name="Zhang L."/>
            <person name="Liao Z."/>
            <person name="Wang S."/>
            <person name="Yan T."/>
            <person name="Shi P."/>
            <person name="Liu M."/>
            <person name="Fu X."/>
            <person name="Pan Q."/>
            <person name="Wang Y."/>
            <person name="Lv Z."/>
            <person name="Lu X."/>
            <person name="Zhang F."/>
            <person name="Jiang W."/>
            <person name="Ma Y."/>
            <person name="Chen M."/>
            <person name="Hao X."/>
            <person name="Li L."/>
            <person name="Tang Y."/>
            <person name="Lv G."/>
            <person name="Zhou Y."/>
            <person name="Sun X."/>
            <person name="Brodelius P.E."/>
            <person name="Rose J.K.C."/>
            <person name="Tang K."/>
        </authorList>
    </citation>
    <scope>NUCLEOTIDE SEQUENCE [LARGE SCALE GENOMIC DNA]</scope>
    <source>
        <strain evidence="5">cv. Huhao1</strain>
        <tissue evidence="4">Leaf</tissue>
    </source>
</reference>
<comment type="similarity">
    <text evidence="1 2">Belongs to the serpin family.</text>
</comment>
<sequence>MAEASRRNKKSKQNIIHDDSYLPLVKKQKKAAPKITSVATKVPLDDALKGFTKGNFVCSPFSLEILLGMLAFGATGQTLEQLLEFLGHETLDQLRSESPTSKLFAQILTNPNGGKGNLDINLANAIWLDKKLSPVCLLSSYKEVLNTVYNTKARFADFKNKPKAVRKINAWADKKTKGLIPTIVTEDDLTGEEDLVFANALYFKGIRSNPFKANMTKKKKFKLINGGKVLAPFMTNYEDFHYGSFSGYSMLKIPYETNGQSNEFSINFYLRERKLDEVWIPKFKITYKFEAHDVMKEMGLTLPFDPNNKEITKILGEWIYVSKVLQKSFIEVDEKGTEAATVSLMSMRVGCRCPPPRPPPASFVADHPFMFMIREDTSRAVFFIGVVLNPVENSLA</sequence>
<feature type="domain" description="Serpin" evidence="3">
    <location>
        <begin position="42"/>
        <end position="390"/>
    </location>
</feature>
<dbReference type="InterPro" id="IPR023795">
    <property type="entry name" value="Serpin_CS"/>
</dbReference>
<dbReference type="PANTHER" id="PTHR11461:SF315">
    <property type="entry name" value="SERPIN-Z3-LIKE"/>
    <property type="match status" value="1"/>
</dbReference>
<dbReference type="PROSITE" id="PS00284">
    <property type="entry name" value="SERPIN"/>
    <property type="match status" value="1"/>
</dbReference>